<reference evidence="4" key="1">
    <citation type="submission" date="2020-06" db="EMBL/GenBank/DDBJ databases">
        <title>Draft genome of Bugula neritina, a colonial animal packing powerful symbionts and potential medicines.</title>
        <authorList>
            <person name="Rayko M."/>
        </authorList>
    </citation>
    <scope>NUCLEOTIDE SEQUENCE [LARGE SCALE GENOMIC DNA]</scope>
    <source>
        <strain evidence="4">Kwan_BN1</strain>
    </source>
</reference>
<feature type="compositionally biased region" description="Basic and acidic residues" evidence="1">
    <location>
        <begin position="271"/>
        <end position="286"/>
    </location>
</feature>
<keyword evidence="5" id="KW-1185">Reference proteome</keyword>
<feature type="transmembrane region" description="Helical" evidence="2">
    <location>
        <begin position="146"/>
        <end position="168"/>
    </location>
</feature>
<evidence type="ECO:0000256" key="2">
    <source>
        <dbReference type="SAM" id="Phobius"/>
    </source>
</evidence>
<name>A0A7J7JZ75_BUGNE</name>
<feature type="region of interest" description="Disordered" evidence="1">
    <location>
        <begin position="259"/>
        <end position="286"/>
    </location>
</feature>
<protein>
    <recommendedName>
        <fullName evidence="6">Chitin-binding type-2 domain-containing protein</fullName>
    </recommendedName>
</protein>
<keyword evidence="2" id="KW-1133">Transmembrane helix</keyword>
<accession>A0A7J7JZ75</accession>
<keyword evidence="3" id="KW-0732">Signal</keyword>
<evidence type="ECO:0008006" key="6">
    <source>
        <dbReference type="Google" id="ProtNLM"/>
    </source>
</evidence>
<feature type="signal peptide" evidence="3">
    <location>
        <begin position="1"/>
        <end position="22"/>
    </location>
</feature>
<gene>
    <name evidence="4" type="ORF">EB796_010004</name>
</gene>
<evidence type="ECO:0000256" key="3">
    <source>
        <dbReference type="SAM" id="SignalP"/>
    </source>
</evidence>
<dbReference type="AlphaFoldDB" id="A0A7J7JZ75"/>
<feature type="region of interest" description="Disordered" evidence="1">
    <location>
        <begin position="345"/>
        <end position="405"/>
    </location>
</feature>
<feature type="chain" id="PRO_5029646374" description="Chitin-binding type-2 domain-containing protein" evidence="3">
    <location>
        <begin position="23"/>
        <end position="405"/>
    </location>
</feature>
<organism evidence="4 5">
    <name type="scientific">Bugula neritina</name>
    <name type="common">Brown bryozoan</name>
    <name type="synonym">Sertularia neritina</name>
    <dbReference type="NCBI Taxonomy" id="10212"/>
    <lineage>
        <taxon>Eukaryota</taxon>
        <taxon>Metazoa</taxon>
        <taxon>Spiralia</taxon>
        <taxon>Lophotrochozoa</taxon>
        <taxon>Bryozoa</taxon>
        <taxon>Gymnolaemata</taxon>
        <taxon>Cheilostomatida</taxon>
        <taxon>Flustrina</taxon>
        <taxon>Buguloidea</taxon>
        <taxon>Bugulidae</taxon>
        <taxon>Bugula</taxon>
    </lineage>
</organism>
<sequence length="405" mass="44744">MSNVFLSKLLLLNIFLVSSLEAYTVEDINGCVPCQFGTDPQYIIHPTNCKEYFYCTYDSTWLPQACADPAFQFDPLLGWCIDAASNCSYSYGGRTNNLGLDIEVVYPYCNGKITVIMSTSSSDSAVFTATTTSGSAGSKPRSTTTILASLLGVTFFILILVLVAIVLYRWRQKLRRPRHFYSSVPRGSTIIRSTSPRPPQPPVAAANVNYVNRSKLKEDDVINSDAIYEMPESEEAGYMEIPDRTSKAYYSDPDNGLGIPARPLLPLPGDTRPDKYTPNEYDGKDVPKYTVDEEAARDAYVHPGENILLENHVYAVTSQGDGAYTSPNTLEVAEPYEYCRPESAHPTLSFRRDSPLPPLPKPSADSNSGSNPQSPPYYVDPSSIVPEQSTPHQYHTLEPLKKGAQ</sequence>
<keyword evidence="2" id="KW-0472">Membrane</keyword>
<dbReference type="EMBL" id="VXIV02001577">
    <property type="protein sequence ID" value="KAF6031710.1"/>
    <property type="molecule type" value="Genomic_DNA"/>
</dbReference>
<evidence type="ECO:0000313" key="5">
    <source>
        <dbReference type="Proteomes" id="UP000593567"/>
    </source>
</evidence>
<proteinExistence type="predicted"/>
<evidence type="ECO:0000256" key="1">
    <source>
        <dbReference type="SAM" id="MobiDB-lite"/>
    </source>
</evidence>
<dbReference type="Proteomes" id="UP000593567">
    <property type="component" value="Unassembled WGS sequence"/>
</dbReference>
<comment type="caution">
    <text evidence="4">The sequence shown here is derived from an EMBL/GenBank/DDBJ whole genome shotgun (WGS) entry which is preliminary data.</text>
</comment>
<keyword evidence="2" id="KW-0812">Transmembrane</keyword>
<evidence type="ECO:0000313" key="4">
    <source>
        <dbReference type="EMBL" id="KAF6031710.1"/>
    </source>
</evidence>